<reference evidence="1 2" key="1">
    <citation type="submission" date="2015-03" db="EMBL/GenBank/DDBJ databases">
        <title>Genome Sequence of Kiloniella spongiae MEBiC09566, isolated from a marine sponge.</title>
        <authorList>
            <person name="Shao Z."/>
            <person name="Wang L."/>
            <person name="Li X."/>
        </authorList>
    </citation>
    <scope>NUCLEOTIDE SEQUENCE [LARGE SCALE GENOMIC DNA]</scope>
    <source>
        <strain evidence="1 2">MEBiC09566</strain>
    </source>
</reference>
<organism evidence="1 2">
    <name type="scientific">Kiloniella spongiae</name>
    <dbReference type="NCBI Taxonomy" id="1489064"/>
    <lineage>
        <taxon>Bacteria</taxon>
        <taxon>Pseudomonadati</taxon>
        <taxon>Pseudomonadota</taxon>
        <taxon>Alphaproteobacteria</taxon>
        <taxon>Rhodospirillales</taxon>
        <taxon>Kiloniellaceae</taxon>
        <taxon>Kiloniella</taxon>
    </lineage>
</organism>
<dbReference type="AlphaFoldDB" id="A0A0H2MA19"/>
<sequence>MAAKKNPLKLNKLQLRTLVLAQVIGRDERQAVQHPNGDVTLSQLPHAHGDHVHVGEFVVSAKDASGFNNPAVWIALARKGLVKEAGQPITLTTEGVAYETGLGDKFLEKSDH</sequence>
<dbReference type="PATRIC" id="fig|1489064.4.peg.1842"/>
<proteinExistence type="predicted"/>
<accession>A0A0H2MA19</accession>
<gene>
    <name evidence="1" type="ORF">WH96_20070</name>
</gene>
<name>A0A0H2MA19_9PROT</name>
<keyword evidence="2" id="KW-1185">Reference proteome</keyword>
<evidence type="ECO:0000313" key="2">
    <source>
        <dbReference type="Proteomes" id="UP000035444"/>
    </source>
</evidence>
<dbReference type="RefSeq" id="WP_047766030.1">
    <property type="nucleotide sequence ID" value="NZ_LAQL01000022.1"/>
</dbReference>
<evidence type="ECO:0000313" key="1">
    <source>
        <dbReference type="EMBL" id="KLN58991.1"/>
    </source>
</evidence>
<protein>
    <submittedName>
        <fullName evidence="1">Uncharacterized protein</fullName>
    </submittedName>
</protein>
<dbReference type="Proteomes" id="UP000035444">
    <property type="component" value="Unassembled WGS sequence"/>
</dbReference>
<dbReference type="STRING" id="1489064.WH96_20070"/>
<comment type="caution">
    <text evidence="1">The sequence shown here is derived from an EMBL/GenBank/DDBJ whole genome shotgun (WGS) entry which is preliminary data.</text>
</comment>
<dbReference type="OrthoDB" id="8479800at2"/>
<dbReference type="EMBL" id="LAQL01000022">
    <property type="protein sequence ID" value="KLN58991.1"/>
    <property type="molecule type" value="Genomic_DNA"/>
</dbReference>